<organism evidence="5 6">
    <name type="scientific">Rhodococcus rhodnii LMG 5362</name>
    <dbReference type="NCBI Taxonomy" id="1273125"/>
    <lineage>
        <taxon>Bacteria</taxon>
        <taxon>Bacillati</taxon>
        <taxon>Actinomycetota</taxon>
        <taxon>Actinomycetes</taxon>
        <taxon>Mycobacteriales</taxon>
        <taxon>Nocardiaceae</taxon>
        <taxon>Rhodococcus</taxon>
    </lineage>
</organism>
<dbReference type="PANTHER" id="PTHR43464:SF19">
    <property type="entry name" value="UBIQUINONE BIOSYNTHESIS O-METHYLTRANSFERASE, MITOCHONDRIAL"/>
    <property type="match status" value="1"/>
</dbReference>
<dbReference type="Proteomes" id="UP000013525">
    <property type="component" value="Unassembled WGS sequence"/>
</dbReference>
<dbReference type="CDD" id="cd02440">
    <property type="entry name" value="AdoMet_MTases"/>
    <property type="match status" value="1"/>
</dbReference>
<gene>
    <name evidence="5" type="ORF">Rrhod_0878</name>
</gene>
<dbReference type="eggNOG" id="COG2227">
    <property type="taxonomic scope" value="Bacteria"/>
</dbReference>
<evidence type="ECO:0000256" key="2">
    <source>
        <dbReference type="ARBA" id="ARBA00022679"/>
    </source>
</evidence>
<dbReference type="InterPro" id="IPR029063">
    <property type="entry name" value="SAM-dependent_MTases_sf"/>
</dbReference>
<dbReference type="GO" id="GO:0032259">
    <property type="term" value="P:methylation"/>
    <property type="evidence" value="ECO:0007669"/>
    <property type="project" value="UniProtKB-KW"/>
</dbReference>
<dbReference type="Gene3D" id="3.40.50.150">
    <property type="entry name" value="Vaccinia Virus protein VP39"/>
    <property type="match status" value="1"/>
</dbReference>
<comment type="caution">
    <text evidence="5">The sequence shown here is derived from an EMBL/GenBank/DDBJ whole genome shotgun (WGS) entry which is preliminary data.</text>
</comment>
<evidence type="ECO:0000256" key="1">
    <source>
        <dbReference type="ARBA" id="ARBA00022603"/>
    </source>
</evidence>
<dbReference type="Pfam" id="PF13649">
    <property type="entry name" value="Methyltransf_25"/>
    <property type="match status" value="1"/>
</dbReference>
<keyword evidence="3" id="KW-0949">S-adenosyl-L-methionine</keyword>
<evidence type="ECO:0000313" key="6">
    <source>
        <dbReference type="Proteomes" id="UP000013525"/>
    </source>
</evidence>
<keyword evidence="6" id="KW-1185">Reference proteome</keyword>
<dbReference type="SUPFAM" id="SSF53335">
    <property type="entry name" value="S-adenosyl-L-methionine-dependent methyltransferases"/>
    <property type="match status" value="1"/>
</dbReference>
<dbReference type="PANTHER" id="PTHR43464">
    <property type="entry name" value="METHYLTRANSFERASE"/>
    <property type="match status" value="1"/>
</dbReference>
<reference evidence="5 6" key="1">
    <citation type="journal article" date="2013" name="Genome Announc.">
        <title>Draft Genome Sequence of Rhodococcus rhodnii Strain LMG5362, a Symbiont of Rhodnius prolixus (Hemiptera, Reduviidae, Triatominae), the Principle Vector of Trypanosoma cruzi.</title>
        <authorList>
            <person name="Pachebat J.A."/>
            <person name="van Keulen G."/>
            <person name="Whitten M.M."/>
            <person name="Girdwood S."/>
            <person name="Del Sol R."/>
            <person name="Dyson P.J."/>
            <person name="Facey P.D."/>
        </authorList>
    </citation>
    <scope>NUCLEOTIDE SEQUENCE [LARGE SCALE GENOMIC DNA]</scope>
    <source>
        <strain evidence="5 6">LMG 5362</strain>
    </source>
</reference>
<dbReference type="AlphaFoldDB" id="R7WQX6"/>
<feature type="domain" description="Methyltransferase" evidence="4">
    <location>
        <begin position="76"/>
        <end position="170"/>
    </location>
</feature>
<keyword evidence="2" id="KW-0808">Transferase</keyword>
<accession>R7WQX6</accession>
<keyword evidence="1" id="KW-0489">Methyltransferase</keyword>
<evidence type="ECO:0000259" key="4">
    <source>
        <dbReference type="Pfam" id="PF13649"/>
    </source>
</evidence>
<name>R7WQX6_9NOCA</name>
<dbReference type="PATRIC" id="fig|1273125.3.peg.850"/>
<proteinExistence type="predicted"/>
<protein>
    <recommendedName>
        <fullName evidence="4">Methyltransferase domain-containing protein</fullName>
    </recommendedName>
</protein>
<evidence type="ECO:0000313" key="5">
    <source>
        <dbReference type="EMBL" id="EOM77726.1"/>
    </source>
</evidence>
<evidence type="ECO:0000256" key="3">
    <source>
        <dbReference type="ARBA" id="ARBA00022691"/>
    </source>
</evidence>
<sequence length="233" mass="25719">MQVSHESRTGIRAGDGLDGMWGGVRVGLVHEALFRIGMTPWVQPLTAFDAQIDTLLGEVTLPTGTRHRQILPGRALGVGCGTGEHAVALARRGWRVVGVDTVAYALERARRRAALSGVEIDFHNVDVCTVEAGGVFTSFDLIVDVGCYHGLDDARRRDYVERVTRLAEPGTSLLMYAFGAGHRGFFPSGASHHHVERRFGDGWSFVCDWDADTTEMSGPFKKVDPRWFRLVRR</sequence>
<dbReference type="InterPro" id="IPR041698">
    <property type="entry name" value="Methyltransf_25"/>
</dbReference>
<dbReference type="GO" id="GO:0008168">
    <property type="term" value="F:methyltransferase activity"/>
    <property type="evidence" value="ECO:0007669"/>
    <property type="project" value="UniProtKB-KW"/>
</dbReference>
<dbReference type="EMBL" id="APMY01000027">
    <property type="protein sequence ID" value="EOM77726.1"/>
    <property type="molecule type" value="Genomic_DNA"/>
</dbReference>